<dbReference type="OrthoDB" id="9772485at2"/>
<sequence>MKVVLATPNFHQPRGNTVTVKRISDSLQKKGVETEIVSMTEDSSITSLPRADIVHGFNAYKFYKFKEKLVHKIDPYILSITGTDLNHDLFDQNKRSDMIKSLTEAKAIHVFDDEAKQVLVNEVNGIQDKIITIAQGTSDFPVMDLHLRKDKDTFLFLLPAGIRKVKNIPFAINMLKKLHDKIPNIRLWIIGPIIEEDEGDLVNELVKQNKEWISYLGQYPHSSMGSIYRECDAVLNTSHSEGQSAAILEAMENGLPVLVSNNQGNINLVSHEENGLVYNDQSQFLDFAERLVNNNELRAKLGERAKAYISRNHSGKYEVEAFLKIYKNVLNLA</sequence>
<dbReference type="CDD" id="cd03801">
    <property type="entry name" value="GT4_PimA-like"/>
    <property type="match status" value="1"/>
</dbReference>
<keyword evidence="2" id="KW-0808">Transferase</keyword>
<accession>A0A1H0WAT2</accession>
<dbReference type="GO" id="GO:0016757">
    <property type="term" value="F:glycosyltransferase activity"/>
    <property type="evidence" value="ECO:0007669"/>
    <property type="project" value="InterPro"/>
</dbReference>
<evidence type="ECO:0000259" key="1">
    <source>
        <dbReference type="Pfam" id="PF00534"/>
    </source>
</evidence>
<dbReference type="AlphaFoldDB" id="A0A1H0WAT2"/>
<dbReference type="InterPro" id="IPR001296">
    <property type="entry name" value="Glyco_trans_1"/>
</dbReference>
<gene>
    <name evidence="2" type="ORF">SAMN05216565_11012</name>
</gene>
<organism evidence="2 3">
    <name type="scientific">Litchfieldia salsa</name>
    <dbReference type="NCBI Taxonomy" id="930152"/>
    <lineage>
        <taxon>Bacteria</taxon>
        <taxon>Bacillati</taxon>
        <taxon>Bacillota</taxon>
        <taxon>Bacilli</taxon>
        <taxon>Bacillales</taxon>
        <taxon>Bacillaceae</taxon>
        <taxon>Litchfieldia</taxon>
    </lineage>
</organism>
<dbReference type="SUPFAM" id="SSF53756">
    <property type="entry name" value="UDP-Glycosyltransferase/glycogen phosphorylase"/>
    <property type="match status" value="1"/>
</dbReference>
<feature type="domain" description="Glycosyl transferase family 1" evidence="1">
    <location>
        <begin position="148"/>
        <end position="306"/>
    </location>
</feature>
<proteinExistence type="predicted"/>
<evidence type="ECO:0000313" key="2">
    <source>
        <dbReference type="EMBL" id="SDP87426.1"/>
    </source>
</evidence>
<dbReference type="InterPro" id="IPR052622">
    <property type="entry name" value="Glycosyltransferase_G1"/>
</dbReference>
<name>A0A1H0WAT2_9BACI</name>
<dbReference type="Gene3D" id="3.40.50.2000">
    <property type="entry name" value="Glycogen Phosphorylase B"/>
    <property type="match status" value="2"/>
</dbReference>
<dbReference type="RefSeq" id="WP_090856985.1">
    <property type="nucleotide sequence ID" value="NZ_FNJU01000010.1"/>
</dbReference>
<dbReference type="STRING" id="930152.SAMN05216565_11012"/>
<reference evidence="3" key="1">
    <citation type="submission" date="2016-10" db="EMBL/GenBank/DDBJ databases">
        <authorList>
            <person name="Varghese N."/>
            <person name="Submissions S."/>
        </authorList>
    </citation>
    <scope>NUCLEOTIDE SEQUENCE [LARGE SCALE GENOMIC DNA]</scope>
    <source>
        <strain evidence="3">IBRC-M10078</strain>
    </source>
</reference>
<evidence type="ECO:0000313" key="3">
    <source>
        <dbReference type="Proteomes" id="UP000199159"/>
    </source>
</evidence>
<dbReference type="Pfam" id="PF00534">
    <property type="entry name" value="Glycos_transf_1"/>
    <property type="match status" value="1"/>
</dbReference>
<dbReference type="EMBL" id="FNJU01000010">
    <property type="protein sequence ID" value="SDP87426.1"/>
    <property type="molecule type" value="Genomic_DNA"/>
</dbReference>
<dbReference type="Proteomes" id="UP000199159">
    <property type="component" value="Unassembled WGS sequence"/>
</dbReference>
<keyword evidence="3" id="KW-1185">Reference proteome</keyword>
<protein>
    <submittedName>
        <fullName evidence="2">Glycosyltransferase involved in cell wall bisynthesis</fullName>
    </submittedName>
</protein>
<dbReference type="PANTHER" id="PTHR46660">
    <property type="match status" value="1"/>
</dbReference>
<dbReference type="PANTHER" id="PTHR46660:SF2">
    <property type="entry name" value="GLYCOSYLTRANSFERASE 1 DOMAIN-CONTAINING PROTEIN 1"/>
    <property type="match status" value="1"/>
</dbReference>